<dbReference type="Proteomes" id="UP000644167">
    <property type="component" value="Chromosome"/>
</dbReference>
<proteinExistence type="inferred from homology"/>
<feature type="domain" description="Stealth protein CR2 conserved region 2" evidence="4">
    <location>
        <begin position="53"/>
        <end position="155"/>
    </location>
</feature>
<keyword evidence="7" id="KW-1185">Reference proteome</keyword>
<gene>
    <name evidence="6" type="ORF">JSY38_12450</name>
</gene>
<dbReference type="Pfam" id="PF11380">
    <property type="entry name" value="Stealth_CR2"/>
    <property type="match status" value="1"/>
</dbReference>
<dbReference type="InterPro" id="IPR021520">
    <property type="entry name" value="Stealth_CR2"/>
</dbReference>
<dbReference type="PANTHER" id="PTHR24045:SF0">
    <property type="entry name" value="N-ACETYLGLUCOSAMINE-1-PHOSPHOTRANSFERASE SUBUNITS ALPHA_BETA"/>
    <property type="match status" value="1"/>
</dbReference>
<keyword evidence="2" id="KW-0808">Transferase</keyword>
<sequence>MLSNVNELQLEPIDAVITWVDGNSAKHRQKRQKYMAMELLPLNENASNPHRWMCNDEILYCIQSIENHAPWIGKIWIVVDDEGPDLSSLSESIRAKVHLAYHAEIFAGFTHVLPTFNSLTIESMLWRIEGLSERFIYFNDDVFLAAPLKPTDVFDGLAPVLRGKWADFSKRISGTEARVDPAKFHYFMQANAAKILGFSASELYSAAHVVHPFLRSKMAELFARFPDCFVNNIQYRFRNLEQFLPQGLHNHACILDKEAKLCMVDDHLHISSGYGKGLPPADTLAILNRATDPSIKFLCVNDLPQLVEIIPNAAEWIAQAIGGFPVSDSNLISEGLCPNQGIDKFGKSMKLLSFD</sequence>
<comment type="similarity">
    <text evidence="1">Belongs to the stealth family.</text>
</comment>
<accession>A0ABX7IMD4</accession>
<name>A0ABX7IMD4_9GAMM</name>
<dbReference type="PANTHER" id="PTHR24045">
    <property type="match status" value="1"/>
</dbReference>
<organism evidence="6 7">
    <name type="scientific">Marinomonas foliarum</name>
    <dbReference type="NCBI Taxonomy" id="491950"/>
    <lineage>
        <taxon>Bacteria</taxon>
        <taxon>Pseudomonadati</taxon>
        <taxon>Pseudomonadota</taxon>
        <taxon>Gammaproteobacteria</taxon>
        <taxon>Oceanospirillales</taxon>
        <taxon>Oceanospirillaceae</taxon>
        <taxon>Marinomonas</taxon>
    </lineage>
</organism>
<dbReference type="InterPro" id="IPR031358">
    <property type="entry name" value="Stealth_CR1"/>
</dbReference>
<dbReference type="RefSeq" id="WP_205113462.1">
    <property type="nucleotide sequence ID" value="NZ_CP070273.1"/>
</dbReference>
<evidence type="ECO:0000259" key="5">
    <source>
        <dbReference type="Pfam" id="PF17101"/>
    </source>
</evidence>
<evidence type="ECO:0000256" key="2">
    <source>
        <dbReference type="ARBA" id="ARBA00022679"/>
    </source>
</evidence>
<feature type="domain" description="Stealth protein CR1 conserved region 1" evidence="5">
    <location>
        <begin position="11"/>
        <end position="36"/>
    </location>
</feature>
<evidence type="ECO:0000313" key="6">
    <source>
        <dbReference type="EMBL" id="QRV22878.1"/>
    </source>
</evidence>
<reference evidence="6 7" key="1">
    <citation type="submission" date="2021-02" db="EMBL/GenBank/DDBJ databases">
        <title>The genome of Marinomonas foliarum JZW.</title>
        <authorList>
            <person name="Sun M."/>
        </authorList>
    </citation>
    <scope>NUCLEOTIDE SEQUENCE [LARGE SCALE GENOMIC DNA]</scope>
    <source>
        <strain evidence="6 7">JZW</strain>
    </source>
</reference>
<dbReference type="InterPro" id="IPR047141">
    <property type="entry name" value="Stealth"/>
</dbReference>
<protein>
    <submittedName>
        <fullName evidence="6">Stealth CR1 domain-containing protein</fullName>
    </submittedName>
</protein>
<dbReference type="EMBL" id="CP070273">
    <property type="protein sequence ID" value="QRV22878.1"/>
    <property type="molecule type" value="Genomic_DNA"/>
</dbReference>
<evidence type="ECO:0000313" key="7">
    <source>
        <dbReference type="Proteomes" id="UP000644167"/>
    </source>
</evidence>
<evidence type="ECO:0000256" key="3">
    <source>
        <dbReference type="ARBA" id="ARBA00023169"/>
    </source>
</evidence>
<evidence type="ECO:0000259" key="4">
    <source>
        <dbReference type="Pfam" id="PF11380"/>
    </source>
</evidence>
<dbReference type="Pfam" id="PF17101">
    <property type="entry name" value="Stealth_CR1"/>
    <property type="match status" value="1"/>
</dbReference>
<keyword evidence="3" id="KW-0270">Exopolysaccharide synthesis</keyword>
<evidence type="ECO:0000256" key="1">
    <source>
        <dbReference type="ARBA" id="ARBA00007583"/>
    </source>
</evidence>